<dbReference type="InterPro" id="IPR042099">
    <property type="entry name" value="ANL_N_sf"/>
</dbReference>
<protein>
    <submittedName>
        <fullName evidence="2">Uncharacterized protein</fullName>
    </submittedName>
</protein>
<feature type="non-terminal residue" evidence="2">
    <location>
        <position position="1"/>
    </location>
</feature>
<keyword evidence="3" id="KW-1185">Reference proteome</keyword>
<name>A0A7R9GHA7_9CRUS</name>
<dbReference type="PANTHER" id="PTHR24096">
    <property type="entry name" value="LONG-CHAIN-FATTY-ACID--COA LIGASE"/>
    <property type="match status" value="1"/>
</dbReference>
<evidence type="ECO:0000313" key="2">
    <source>
        <dbReference type="EMBL" id="CAD7280967.1"/>
    </source>
</evidence>
<dbReference type="AlphaFoldDB" id="A0A7R9GHA7"/>
<organism evidence="2">
    <name type="scientific">Notodromas monacha</name>
    <dbReference type="NCBI Taxonomy" id="399045"/>
    <lineage>
        <taxon>Eukaryota</taxon>
        <taxon>Metazoa</taxon>
        <taxon>Ecdysozoa</taxon>
        <taxon>Arthropoda</taxon>
        <taxon>Crustacea</taxon>
        <taxon>Oligostraca</taxon>
        <taxon>Ostracoda</taxon>
        <taxon>Podocopa</taxon>
        <taxon>Podocopida</taxon>
        <taxon>Cypridocopina</taxon>
        <taxon>Cypridoidea</taxon>
        <taxon>Cyprididae</taxon>
        <taxon>Notodromas</taxon>
    </lineage>
</organism>
<dbReference type="EMBL" id="CAJPEX010002519">
    <property type="protein sequence ID" value="CAG0921119.1"/>
    <property type="molecule type" value="Genomic_DNA"/>
</dbReference>
<dbReference type="EMBL" id="OA884556">
    <property type="protein sequence ID" value="CAD7280967.1"/>
    <property type="molecule type" value="Genomic_DNA"/>
</dbReference>
<dbReference type="Gene3D" id="3.30.300.30">
    <property type="match status" value="1"/>
</dbReference>
<dbReference type="InterPro" id="IPR045851">
    <property type="entry name" value="AMP-bd_C_sf"/>
</dbReference>
<proteinExistence type="predicted"/>
<reference evidence="2" key="1">
    <citation type="submission" date="2020-11" db="EMBL/GenBank/DDBJ databases">
        <authorList>
            <person name="Tran Van P."/>
        </authorList>
    </citation>
    <scope>NUCLEOTIDE SEQUENCE</scope>
</reference>
<accession>A0A7R9GHA7</accession>
<dbReference type="GO" id="GO:0016405">
    <property type="term" value="F:CoA-ligase activity"/>
    <property type="evidence" value="ECO:0007669"/>
    <property type="project" value="TreeGrafter"/>
</dbReference>
<dbReference type="OrthoDB" id="10253869at2759"/>
<gene>
    <name evidence="2" type="ORF">NMOB1V02_LOCUS8622</name>
</gene>
<sequence length="289" mass="32894">MSYANMDEEKWQKYDLSSVKIVSSGASIFPRSTREKVERMFPNLAMPIFQLTAAAITEDGWYRTGDFGYFNNNHCLLVLDRVKDLIHLSSGEIVAPSEIDDLIIQHESVFKVGVAGVKCGHENRPRAFVVLKKNAPPIEPEDIVKFVEDAMKFGQRSPRDVLSSLSDDYPEERIENYLRGRDAHEKCLVYNVNSSVCLDGFPIQVRYPMDLPRPEKRTKSAKSSNRKHSSSAESTTRGNHVMTALRRTGRRGQWEPIFSLMRPELIKGTDQKFFLDVHEPGSKPGFKIE</sequence>
<evidence type="ECO:0000256" key="1">
    <source>
        <dbReference type="SAM" id="MobiDB-lite"/>
    </source>
</evidence>
<evidence type="ECO:0000313" key="3">
    <source>
        <dbReference type="Proteomes" id="UP000678499"/>
    </source>
</evidence>
<dbReference type="Proteomes" id="UP000678499">
    <property type="component" value="Unassembled WGS sequence"/>
</dbReference>
<dbReference type="Gene3D" id="3.40.50.12780">
    <property type="entry name" value="N-terminal domain of ligase-like"/>
    <property type="match status" value="1"/>
</dbReference>
<dbReference type="SUPFAM" id="SSF56801">
    <property type="entry name" value="Acetyl-CoA synthetase-like"/>
    <property type="match status" value="1"/>
</dbReference>
<feature type="region of interest" description="Disordered" evidence="1">
    <location>
        <begin position="209"/>
        <end position="244"/>
    </location>
</feature>